<dbReference type="EMBL" id="JAWIIV010000002">
    <property type="protein sequence ID" value="MEC4718201.1"/>
    <property type="molecule type" value="Genomic_DNA"/>
</dbReference>
<sequence length="440" mass="46208">MSVKSFWENASPTAKRVVMATAALSVFLIFGSFVALMDRSNSRPKPVKTLSETTVMMPQRKNTDMEGLAATSTALTRRVQQVETDRKTDMAGVTEQLKQIRELVSGNDSTTREMADLKAKLESVTKRLEESQAQPKALPAPVAPPPAKLPPLNAVIPRSGSEPELPAKAPEAEWAPSAPMKPAAPERKLRVIGAGEGSDATGKGSQTGGGESAKVVSEATAPKRAAESETVYLPMGSMVQGVLLNGLDAPTSGAAQKNPTPVLIRIKHDAILPNRARMDIKECFVIASGFGSMATERANLRTEGISCVREDGGVIETNLNGYVIGEDGKVGMRGHLVSKQGSMIAKSLASGFLSGLGKALTPTGVVGLNLAPTGTIQTQNPDLGTAFEAGVLGGASNSLNQISRFYLDIAKEMVPVVEVDAGRPVTIVLTRGGSLRLSSK</sequence>
<reference evidence="3 4" key="1">
    <citation type="submission" date="2023-10" db="EMBL/GenBank/DDBJ databases">
        <title>Noviherbaspirillum sp. CPCC 100848 genome assembly.</title>
        <authorList>
            <person name="Li X.Y."/>
            <person name="Fang X.M."/>
        </authorList>
    </citation>
    <scope>NUCLEOTIDE SEQUENCE [LARGE SCALE GENOMIC DNA]</scope>
    <source>
        <strain evidence="3 4">CPCC 100848</strain>
    </source>
</reference>
<keyword evidence="2" id="KW-1133">Transmembrane helix</keyword>
<keyword evidence="2" id="KW-0812">Transmembrane</keyword>
<organism evidence="3 4">
    <name type="scientific">Noviherbaspirillum album</name>
    <dbReference type="NCBI Taxonomy" id="3080276"/>
    <lineage>
        <taxon>Bacteria</taxon>
        <taxon>Pseudomonadati</taxon>
        <taxon>Pseudomonadota</taxon>
        <taxon>Betaproteobacteria</taxon>
        <taxon>Burkholderiales</taxon>
        <taxon>Oxalobacteraceae</taxon>
        <taxon>Noviherbaspirillum</taxon>
    </lineage>
</organism>
<evidence type="ECO:0000256" key="1">
    <source>
        <dbReference type="SAM" id="MobiDB-lite"/>
    </source>
</evidence>
<proteinExistence type="predicted"/>
<keyword evidence="4" id="KW-1185">Reference proteome</keyword>
<gene>
    <name evidence="3" type="ORF">RY831_03510</name>
</gene>
<accession>A0ABU6J3I5</accession>
<dbReference type="Pfam" id="PF03743">
    <property type="entry name" value="TrbI"/>
    <property type="match status" value="1"/>
</dbReference>
<dbReference type="CDD" id="cd16430">
    <property type="entry name" value="TraB"/>
    <property type="match status" value="1"/>
</dbReference>
<evidence type="ECO:0000313" key="4">
    <source>
        <dbReference type="Proteomes" id="UP001352263"/>
    </source>
</evidence>
<protein>
    <submittedName>
        <fullName evidence="3">TraB/VirB10 family protein</fullName>
    </submittedName>
</protein>
<evidence type="ECO:0000256" key="2">
    <source>
        <dbReference type="SAM" id="Phobius"/>
    </source>
</evidence>
<keyword evidence="2" id="KW-0472">Membrane</keyword>
<feature type="transmembrane region" description="Helical" evidence="2">
    <location>
        <begin position="17"/>
        <end position="36"/>
    </location>
</feature>
<dbReference type="Proteomes" id="UP001352263">
    <property type="component" value="Unassembled WGS sequence"/>
</dbReference>
<feature type="region of interest" description="Disordered" evidence="1">
    <location>
        <begin position="125"/>
        <end position="225"/>
    </location>
</feature>
<comment type="caution">
    <text evidence="3">The sequence shown here is derived from an EMBL/GenBank/DDBJ whole genome shotgun (WGS) entry which is preliminary data.</text>
</comment>
<feature type="compositionally biased region" description="Low complexity" evidence="1">
    <location>
        <begin position="162"/>
        <end position="178"/>
    </location>
</feature>
<evidence type="ECO:0000313" key="3">
    <source>
        <dbReference type="EMBL" id="MEC4718201.1"/>
    </source>
</evidence>
<dbReference type="RefSeq" id="WP_326504954.1">
    <property type="nucleotide sequence ID" value="NZ_JAWIIV010000002.1"/>
</dbReference>
<dbReference type="InterPro" id="IPR005498">
    <property type="entry name" value="T4SS_VirB10/TraB/TrbI"/>
</dbReference>
<name>A0ABU6J3I5_9BURK</name>